<dbReference type="Gene3D" id="6.10.250.690">
    <property type="match status" value="1"/>
</dbReference>
<dbReference type="Pfam" id="PF00072">
    <property type="entry name" value="Response_reg"/>
    <property type="match status" value="1"/>
</dbReference>
<evidence type="ECO:0000313" key="13">
    <source>
        <dbReference type="Proteomes" id="UP000295500"/>
    </source>
</evidence>
<keyword evidence="2 8" id="KW-0597">Phosphoprotein</keyword>
<keyword evidence="13" id="KW-1185">Reference proteome</keyword>
<comment type="function">
    <text evidence="7">May play the central regulatory role in sporulation. It may be an element of the effector pathway responsible for the activation of sporulation genes in response to nutritional stress. Spo0A may act in concert with spo0H (a sigma factor) to control the expression of some genes that are critical to the sporulation process.</text>
</comment>
<evidence type="ECO:0000256" key="7">
    <source>
        <dbReference type="ARBA" id="ARBA00024867"/>
    </source>
</evidence>
<dbReference type="Proteomes" id="UP000295500">
    <property type="component" value="Unassembled WGS sequence"/>
</dbReference>
<dbReference type="Gene3D" id="1.10.10.10">
    <property type="entry name" value="Winged helix-like DNA-binding domain superfamily/Winged helix DNA-binding domain"/>
    <property type="match status" value="1"/>
</dbReference>
<dbReference type="Pfam" id="PF00486">
    <property type="entry name" value="Trans_reg_C"/>
    <property type="match status" value="1"/>
</dbReference>
<feature type="modified residue" description="4-aspartylphosphate" evidence="8">
    <location>
        <position position="53"/>
    </location>
</feature>
<dbReference type="GO" id="GO:0005829">
    <property type="term" value="C:cytosol"/>
    <property type="evidence" value="ECO:0007669"/>
    <property type="project" value="TreeGrafter"/>
</dbReference>
<dbReference type="PROSITE" id="PS50110">
    <property type="entry name" value="RESPONSE_REGULATORY"/>
    <property type="match status" value="1"/>
</dbReference>
<evidence type="ECO:0000313" key="12">
    <source>
        <dbReference type="EMBL" id="TDP58092.1"/>
    </source>
</evidence>
<dbReference type="AlphaFoldDB" id="A0A4V3CRU8"/>
<feature type="DNA-binding region" description="OmpR/PhoB-type" evidence="9">
    <location>
        <begin position="131"/>
        <end position="230"/>
    </location>
</feature>
<keyword evidence="4" id="KW-0805">Transcription regulation</keyword>
<dbReference type="PANTHER" id="PTHR48111:SF2">
    <property type="entry name" value="RESPONSE REGULATOR SAER"/>
    <property type="match status" value="1"/>
</dbReference>
<evidence type="ECO:0000256" key="3">
    <source>
        <dbReference type="ARBA" id="ARBA00023012"/>
    </source>
</evidence>
<dbReference type="InterPro" id="IPR036388">
    <property type="entry name" value="WH-like_DNA-bd_sf"/>
</dbReference>
<evidence type="ECO:0000256" key="8">
    <source>
        <dbReference type="PROSITE-ProRule" id="PRU00169"/>
    </source>
</evidence>
<name>A0A4V3CRU8_9FIRM</name>
<feature type="domain" description="OmpR/PhoB-type" evidence="11">
    <location>
        <begin position="131"/>
        <end position="230"/>
    </location>
</feature>
<dbReference type="SMART" id="SM00862">
    <property type="entry name" value="Trans_reg_C"/>
    <property type="match status" value="1"/>
</dbReference>
<dbReference type="GO" id="GO:0000156">
    <property type="term" value="F:phosphorelay response regulator activity"/>
    <property type="evidence" value="ECO:0007669"/>
    <property type="project" value="TreeGrafter"/>
</dbReference>
<proteinExistence type="predicted"/>
<dbReference type="OrthoDB" id="9790442at2"/>
<evidence type="ECO:0000256" key="9">
    <source>
        <dbReference type="PROSITE-ProRule" id="PRU01091"/>
    </source>
</evidence>
<dbReference type="EMBL" id="SNXO01000008">
    <property type="protein sequence ID" value="TDP58092.1"/>
    <property type="molecule type" value="Genomic_DNA"/>
</dbReference>
<evidence type="ECO:0000259" key="10">
    <source>
        <dbReference type="PROSITE" id="PS50110"/>
    </source>
</evidence>
<evidence type="ECO:0000256" key="4">
    <source>
        <dbReference type="ARBA" id="ARBA00023015"/>
    </source>
</evidence>
<dbReference type="FunFam" id="1.10.10.10:FF:000018">
    <property type="entry name" value="DNA-binding response regulator ResD"/>
    <property type="match status" value="1"/>
</dbReference>
<accession>A0A4V3CRU8</accession>
<dbReference type="GO" id="GO:0000976">
    <property type="term" value="F:transcription cis-regulatory region binding"/>
    <property type="evidence" value="ECO:0007669"/>
    <property type="project" value="TreeGrafter"/>
</dbReference>
<reference evidence="12 13" key="1">
    <citation type="submission" date="2019-03" db="EMBL/GenBank/DDBJ databases">
        <title>Genomic Encyclopedia of Type Strains, Phase IV (KMG-IV): sequencing the most valuable type-strain genomes for metagenomic binning, comparative biology and taxonomic classification.</title>
        <authorList>
            <person name="Goeker M."/>
        </authorList>
    </citation>
    <scope>NUCLEOTIDE SEQUENCE [LARGE SCALE GENOMIC DNA]</scope>
    <source>
        <strain evidence="12 13">DSM 28287</strain>
    </source>
</reference>
<dbReference type="RefSeq" id="WP_133528021.1">
    <property type="nucleotide sequence ID" value="NZ_SNXO01000008.1"/>
</dbReference>
<dbReference type="InterPro" id="IPR001867">
    <property type="entry name" value="OmpR/PhoB-type_DNA-bd"/>
</dbReference>
<keyword evidence="5 9" id="KW-0238">DNA-binding</keyword>
<evidence type="ECO:0000256" key="5">
    <source>
        <dbReference type="ARBA" id="ARBA00023125"/>
    </source>
</evidence>
<dbReference type="InterPro" id="IPR011006">
    <property type="entry name" value="CheY-like_superfamily"/>
</dbReference>
<dbReference type="SUPFAM" id="SSF46894">
    <property type="entry name" value="C-terminal effector domain of the bipartite response regulators"/>
    <property type="match status" value="1"/>
</dbReference>
<dbReference type="Gene3D" id="3.40.50.2300">
    <property type="match status" value="1"/>
</dbReference>
<dbReference type="SMART" id="SM00448">
    <property type="entry name" value="REC"/>
    <property type="match status" value="1"/>
</dbReference>
<dbReference type="PROSITE" id="PS51755">
    <property type="entry name" value="OMPR_PHOB"/>
    <property type="match status" value="1"/>
</dbReference>
<comment type="caution">
    <text evidence="12">The sequence shown here is derived from an EMBL/GenBank/DDBJ whole genome shotgun (WGS) entry which is preliminary data.</text>
</comment>
<organism evidence="12 13">
    <name type="scientific">Aminicella lysinilytica</name>
    <dbReference type="NCBI Taxonomy" id="433323"/>
    <lineage>
        <taxon>Bacteria</taxon>
        <taxon>Bacillati</taxon>
        <taxon>Bacillota</taxon>
        <taxon>Clostridia</taxon>
        <taxon>Peptostreptococcales</taxon>
        <taxon>Anaerovoracaceae</taxon>
        <taxon>Aminicella</taxon>
    </lineage>
</organism>
<evidence type="ECO:0000259" key="11">
    <source>
        <dbReference type="PROSITE" id="PS51755"/>
    </source>
</evidence>
<evidence type="ECO:0000256" key="1">
    <source>
        <dbReference type="ARBA" id="ARBA00018672"/>
    </source>
</evidence>
<dbReference type="InterPro" id="IPR001789">
    <property type="entry name" value="Sig_transdc_resp-reg_receiver"/>
</dbReference>
<sequence>MSYTILVAEDDIDIANLLELYLKSNDYNVIVARDGVEAYDLITKHEVDLAVLDIMMPNMDGYELTMKIRKDHNFPIIFLSAKNQDSDKILGLNMGADDYMTKPFNPLEIVARVKSNLRRYYELNDNKETDGSIYTIKDLTIDLEKMSAKKGDKEIILTPTEFKILALLMKHPGRIFTKAQICESTFGDYYDTDDNSMMVHISKLREKLGDNSKDPKYIRNIRGIGYKIDKE</sequence>
<evidence type="ECO:0000256" key="6">
    <source>
        <dbReference type="ARBA" id="ARBA00023163"/>
    </source>
</evidence>
<dbReference type="SUPFAM" id="SSF52172">
    <property type="entry name" value="CheY-like"/>
    <property type="match status" value="1"/>
</dbReference>
<evidence type="ECO:0000256" key="2">
    <source>
        <dbReference type="ARBA" id="ARBA00022553"/>
    </source>
</evidence>
<protein>
    <recommendedName>
        <fullName evidence="1">Stage 0 sporulation protein A homolog</fullName>
    </recommendedName>
</protein>
<keyword evidence="6" id="KW-0804">Transcription</keyword>
<dbReference type="InterPro" id="IPR016032">
    <property type="entry name" value="Sig_transdc_resp-reg_C-effctor"/>
</dbReference>
<dbReference type="CDD" id="cd00383">
    <property type="entry name" value="trans_reg_C"/>
    <property type="match status" value="1"/>
</dbReference>
<dbReference type="CDD" id="cd17574">
    <property type="entry name" value="REC_OmpR"/>
    <property type="match status" value="1"/>
</dbReference>
<keyword evidence="3" id="KW-0902">Two-component regulatory system</keyword>
<gene>
    <name evidence="12" type="ORF">EV211_10837</name>
</gene>
<dbReference type="GO" id="GO:0006355">
    <property type="term" value="P:regulation of DNA-templated transcription"/>
    <property type="evidence" value="ECO:0007669"/>
    <property type="project" value="InterPro"/>
</dbReference>
<dbReference type="InterPro" id="IPR039420">
    <property type="entry name" value="WalR-like"/>
</dbReference>
<dbReference type="GO" id="GO:0032993">
    <property type="term" value="C:protein-DNA complex"/>
    <property type="evidence" value="ECO:0007669"/>
    <property type="project" value="TreeGrafter"/>
</dbReference>
<feature type="domain" description="Response regulatory" evidence="10">
    <location>
        <begin position="4"/>
        <end position="117"/>
    </location>
</feature>
<dbReference type="PANTHER" id="PTHR48111">
    <property type="entry name" value="REGULATOR OF RPOS"/>
    <property type="match status" value="1"/>
</dbReference>
<dbReference type="FunFam" id="3.40.50.2300:FF:000001">
    <property type="entry name" value="DNA-binding response regulator PhoB"/>
    <property type="match status" value="1"/>
</dbReference>